<dbReference type="Proteomes" id="UP000245068">
    <property type="component" value="Unassembled WGS sequence"/>
</dbReference>
<dbReference type="InterPro" id="IPR001173">
    <property type="entry name" value="Glyco_trans_2-like"/>
</dbReference>
<evidence type="ECO:0000313" key="4">
    <source>
        <dbReference type="Proteomes" id="UP000245068"/>
    </source>
</evidence>
<sequence>MKKAILSVITVVYNGEKYIEDTIKSVLSQPCINDIEYIIIDGASTDNTLNIINKYKQHLALVISEKDNGIYDAMNKGIEKATGKYIGFINADDFYNEGALCHAIEIMKANEYDIIYGNMFMVDVETLEVKGVRRPKHWKLNIDMNLSHPATFVKSSVHKINLFDLNYKIAADYDLMLKLKKNKCTFHYIDKNISSMRNGGVSVRNIKLANKEAKIIRIKRSGILFSLVASMYLAMRRIIKA</sequence>
<reference evidence="4 5" key="1">
    <citation type="submission" date="2018-04" db="EMBL/GenBank/DDBJ databases">
        <title>Serotype diversity and antimicrobial resistance among Salmonella enterica isolated from patients at an equine referral hospital.</title>
        <authorList>
            <person name="Leon I.M."/>
            <person name="Lawhon S.D."/>
            <person name="Norman K.N."/>
            <person name="Threadgill D.S."/>
            <person name="Ohta N."/>
            <person name="Vinasco J."/>
            <person name="Scott H.M."/>
        </authorList>
    </citation>
    <scope>NUCLEOTIDE SEQUENCE [LARGE SCALE GENOMIC DNA]</scope>
    <source>
        <strain evidence="3 4">159</strain>
        <strain evidence="2 5">230</strain>
    </source>
</reference>
<dbReference type="Gene3D" id="3.90.550.10">
    <property type="entry name" value="Spore Coat Polysaccharide Biosynthesis Protein SpsA, Chain A"/>
    <property type="match status" value="1"/>
</dbReference>
<evidence type="ECO:0000313" key="3">
    <source>
        <dbReference type="EMBL" id="PVM66168.1"/>
    </source>
</evidence>
<comment type="caution">
    <text evidence="2">The sequence shown here is derived from an EMBL/GenBank/DDBJ whole genome shotgun (WGS) entry which is preliminary data.</text>
</comment>
<proteinExistence type="predicted"/>
<dbReference type="SUPFAM" id="SSF53448">
    <property type="entry name" value="Nucleotide-diphospho-sugar transferases"/>
    <property type="match status" value="1"/>
</dbReference>
<evidence type="ECO:0000259" key="1">
    <source>
        <dbReference type="Pfam" id="PF00535"/>
    </source>
</evidence>
<dbReference type="CDD" id="cd06433">
    <property type="entry name" value="GT_2_WfgS_like"/>
    <property type="match status" value="1"/>
</dbReference>
<dbReference type="EMBL" id="QDLV01000011">
    <property type="protein sequence ID" value="PVJ46544.1"/>
    <property type="molecule type" value="Genomic_DNA"/>
</dbReference>
<accession>A0A2T8X793</accession>
<dbReference type="InterPro" id="IPR029044">
    <property type="entry name" value="Nucleotide-diphossugar_trans"/>
</dbReference>
<evidence type="ECO:0000313" key="2">
    <source>
        <dbReference type="EMBL" id="PVJ46544.1"/>
    </source>
</evidence>
<dbReference type="Proteomes" id="UP000245551">
    <property type="component" value="Unassembled WGS sequence"/>
</dbReference>
<feature type="domain" description="Glycosyltransferase 2-like" evidence="1">
    <location>
        <begin position="7"/>
        <end position="139"/>
    </location>
</feature>
<dbReference type="RefSeq" id="WP_079985269.1">
    <property type="nucleotide sequence ID" value="NZ_CP024165.1"/>
</dbReference>
<dbReference type="GO" id="GO:0016758">
    <property type="term" value="F:hexosyltransferase activity"/>
    <property type="evidence" value="ECO:0007669"/>
    <property type="project" value="UniProtKB-ARBA"/>
</dbReference>
<name>A0A2T8X793_SALET</name>
<dbReference type="AlphaFoldDB" id="A0A2T8X793"/>
<keyword evidence="2" id="KW-0808">Transferase</keyword>
<dbReference type="PANTHER" id="PTHR22916:SF3">
    <property type="entry name" value="UDP-GLCNAC:BETAGAL BETA-1,3-N-ACETYLGLUCOSAMINYLTRANSFERASE-LIKE PROTEIN 1"/>
    <property type="match status" value="1"/>
</dbReference>
<dbReference type="PANTHER" id="PTHR22916">
    <property type="entry name" value="GLYCOSYLTRANSFERASE"/>
    <property type="match status" value="1"/>
</dbReference>
<organism evidence="2 5">
    <name type="scientific">Salmonella enterica subsp. enterica serovar Gaminara</name>
    <dbReference type="NCBI Taxonomy" id="913070"/>
    <lineage>
        <taxon>Bacteria</taxon>
        <taxon>Pseudomonadati</taxon>
        <taxon>Pseudomonadota</taxon>
        <taxon>Gammaproteobacteria</taxon>
        <taxon>Enterobacterales</taxon>
        <taxon>Enterobacteriaceae</taxon>
        <taxon>Salmonella</taxon>
    </lineage>
</organism>
<dbReference type="Pfam" id="PF00535">
    <property type="entry name" value="Glycos_transf_2"/>
    <property type="match status" value="1"/>
</dbReference>
<protein>
    <submittedName>
        <fullName evidence="2">Glycosyltransferase</fullName>
    </submittedName>
</protein>
<gene>
    <name evidence="3" type="ORF">C4784_12255</name>
    <name evidence="2" type="ORF">C4855_14135</name>
</gene>
<dbReference type="EMBL" id="QDOO01000010">
    <property type="protein sequence ID" value="PVM66168.1"/>
    <property type="molecule type" value="Genomic_DNA"/>
</dbReference>
<evidence type="ECO:0000313" key="5">
    <source>
        <dbReference type="Proteomes" id="UP000245551"/>
    </source>
</evidence>